<evidence type="ECO:0000313" key="1">
    <source>
        <dbReference type="EMBL" id="CAB4152056.1"/>
    </source>
</evidence>
<name>A0A6J5N448_9CAUD</name>
<proteinExistence type="predicted"/>
<protein>
    <submittedName>
        <fullName evidence="1">Uncharacterized protein</fullName>
    </submittedName>
</protein>
<sequence length="75" mass="8618">MNERLKELAKQAKPSPNLIWEDAELESFAELVRQDEREACAALCTEMGNKQSNQCFYDPWDCASSIRARGNHEQD</sequence>
<dbReference type="EMBL" id="LR796553">
    <property type="protein sequence ID" value="CAB4152056.1"/>
    <property type="molecule type" value="Genomic_DNA"/>
</dbReference>
<accession>A0A6J5N448</accession>
<gene>
    <name evidence="1" type="ORF">UFOVP586_48</name>
</gene>
<organism evidence="1">
    <name type="scientific">uncultured Caudovirales phage</name>
    <dbReference type="NCBI Taxonomy" id="2100421"/>
    <lineage>
        <taxon>Viruses</taxon>
        <taxon>Duplodnaviria</taxon>
        <taxon>Heunggongvirae</taxon>
        <taxon>Uroviricota</taxon>
        <taxon>Caudoviricetes</taxon>
        <taxon>Peduoviridae</taxon>
        <taxon>Maltschvirus</taxon>
        <taxon>Maltschvirus maltsch</taxon>
    </lineage>
</organism>
<reference evidence="1" key="1">
    <citation type="submission" date="2020-04" db="EMBL/GenBank/DDBJ databases">
        <authorList>
            <person name="Chiriac C."/>
            <person name="Salcher M."/>
            <person name="Ghai R."/>
            <person name="Kavagutti S V."/>
        </authorList>
    </citation>
    <scope>NUCLEOTIDE SEQUENCE</scope>
</reference>